<organism evidence="2 3">
    <name type="scientific">Paralimibaculum aggregatum</name>
    <dbReference type="NCBI Taxonomy" id="3036245"/>
    <lineage>
        <taxon>Bacteria</taxon>
        <taxon>Pseudomonadati</taxon>
        <taxon>Pseudomonadota</taxon>
        <taxon>Alphaproteobacteria</taxon>
        <taxon>Rhodobacterales</taxon>
        <taxon>Paracoccaceae</taxon>
        <taxon>Paralimibaculum</taxon>
    </lineage>
</organism>
<dbReference type="EMBL" id="BSYI01000024">
    <property type="protein sequence ID" value="GMG83806.1"/>
    <property type="molecule type" value="Genomic_DNA"/>
</dbReference>
<feature type="region of interest" description="Disordered" evidence="1">
    <location>
        <begin position="129"/>
        <end position="164"/>
    </location>
</feature>
<name>A0ABQ6LKN7_9RHOB</name>
<comment type="caution">
    <text evidence="2">The sequence shown here is derived from an EMBL/GenBank/DDBJ whole genome shotgun (WGS) entry which is preliminary data.</text>
</comment>
<evidence type="ECO:0000256" key="1">
    <source>
        <dbReference type="SAM" id="MobiDB-lite"/>
    </source>
</evidence>
<accession>A0ABQ6LKN7</accession>
<sequence>MEMDGDAQVEAAGVRRIGTLSLTDAEGVTYACEVYPIRSPLVITRAVYIFSRFEGIWPHPVYVEAAGDLPVMAAQHPQFEPALGLSAIHLLVHRPDNDDPIPVREAAERLADVYRPILNARASEPVALPALPVKPPADPVHGAQPEPAPWHGFQAAAGPEPGKG</sequence>
<dbReference type="Proteomes" id="UP001239909">
    <property type="component" value="Unassembled WGS sequence"/>
</dbReference>
<evidence type="ECO:0000313" key="2">
    <source>
        <dbReference type="EMBL" id="GMG83806.1"/>
    </source>
</evidence>
<protein>
    <submittedName>
        <fullName evidence="2">Uncharacterized protein</fullName>
    </submittedName>
</protein>
<keyword evidence="3" id="KW-1185">Reference proteome</keyword>
<gene>
    <name evidence="2" type="ORF">LNKW23_30200</name>
</gene>
<reference evidence="2 3" key="1">
    <citation type="submission" date="2023-04" db="EMBL/GenBank/DDBJ databases">
        <title>Marinoamorphus aggregata gen. nov., sp. Nov., isolate from tissue of brittle star Ophioplocus japonicus.</title>
        <authorList>
            <person name="Kawano K."/>
            <person name="Sawayama S."/>
            <person name="Nakagawa S."/>
        </authorList>
    </citation>
    <scope>NUCLEOTIDE SEQUENCE [LARGE SCALE GENOMIC DNA]</scope>
    <source>
        <strain evidence="2 3">NKW23</strain>
    </source>
</reference>
<evidence type="ECO:0000313" key="3">
    <source>
        <dbReference type="Proteomes" id="UP001239909"/>
    </source>
</evidence>
<proteinExistence type="predicted"/>